<feature type="region of interest" description="Disordered" evidence="1">
    <location>
        <begin position="41"/>
        <end position="203"/>
    </location>
</feature>
<evidence type="ECO:0000313" key="3">
    <source>
        <dbReference type="Proteomes" id="UP000712600"/>
    </source>
</evidence>
<feature type="compositionally biased region" description="Polar residues" evidence="1">
    <location>
        <begin position="90"/>
        <end position="99"/>
    </location>
</feature>
<dbReference type="EMBL" id="QGKX02000088">
    <property type="protein sequence ID" value="KAF3588913.1"/>
    <property type="molecule type" value="Genomic_DNA"/>
</dbReference>
<feature type="region of interest" description="Disordered" evidence="1">
    <location>
        <begin position="327"/>
        <end position="394"/>
    </location>
</feature>
<accession>A0A8S9S814</accession>
<feature type="compositionally biased region" description="Basic and acidic residues" evidence="1">
    <location>
        <begin position="1"/>
        <end position="24"/>
    </location>
</feature>
<evidence type="ECO:0000256" key="1">
    <source>
        <dbReference type="SAM" id="MobiDB-lite"/>
    </source>
</evidence>
<dbReference type="Proteomes" id="UP000712600">
    <property type="component" value="Unassembled WGS sequence"/>
</dbReference>
<organism evidence="2 3">
    <name type="scientific">Brassica cretica</name>
    <name type="common">Mustard</name>
    <dbReference type="NCBI Taxonomy" id="69181"/>
    <lineage>
        <taxon>Eukaryota</taxon>
        <taxon>Viridiplantae</taxon>
        <taxon>Streptophyta</taxon>
        <taxon>Embryophyta</taxon>
        <taxon>Tracheophyta</taxon>
        <taxon>Spermatophyta</taxon>
        <taxon>Magnoliopsida</taxon>
        <taxon>eudicotyledons</taxon>
        <taxon>Gunneridae</taxon>
        <taxon>Pentapetalae</taxon>
        <taxon>rosids</taxon>
        <taxon>malvids</taxon>
        <taxon>Brassicales</taxon>
        <taxon>Brassicaceae</taxon>
        <taxon>Brassiceae</taxon>
        <taxon>Brassica</taxon>
    </lineage>
</organism>
<gene>
    <name evidence="2" type="ORF">F2Q69_00032321</name>
</gene>
<name>A0A8S9S814_BRACR</name>
<feature type="region of interest" description="Disordered" evidence="1">
    <location>
        <begin position="1"/>
        <end position="26"/>
    </location>
</feature>
<reference evidence="2" key="1">
    <citation type="submission" date="2019-12" db="EMBL/GenBank/DDBJ databases">
        <title>Genome sequencing and annotation of Brassica cretica.</title>
        <authorList>
            <person name="Studholme D.J."/>
            <person name="Sarris P."/>
        </authorList>
    </citation>
    <scope>NUCLEOTIDE SEQUENCE</scope>
    <source>
        <strain evidence="2">PFS-109/04</strain>
        <tissue evidence="2">Leaf</tissue>
    </source>
</reference>
<proteinExistence type="predicted"/>
<feature type="compositionally biased region" description="Polar residues" evidence="1">
    <location>
        <begin position="112"/>
        <end position="123"/>
    </location>
</feature>
<protein>
    <submittedName>
        <fullName evidence="2">Uncharacterized protein</fullName>
    </submittedName>
</protein>
<feature type="compositionally biased region" description="Low complexity" evidence="1">
    <location>
        <begin position="71"/>
        <end position="89"/>
    </location>
</feature>
<dbReference type="AlphaFoldDB" id="A0A8S9S814"/>
<feature type="compositionally biased region" description="Basic and acidic residues" evidence="1">
    <location>
        <begin position="41"/>
        <end position="64"/>
    </location>
</feature>
<feature type="compositionally biased region" description="Basic and acidic residues" evidence="1">
    <location>
        <begin position="364"/>
        <end position="378"/>
    </location>
</feature>
<sequence>MTEQAQRTEHGDLRTRISNKRDIPAKNVWNRLDRSYNGFIPRDRERYHPYSRDTREEARNKYRDSANPTIRGRYGDSVSSSSWRVKGSSPPNRNRVQEQYNERRKTDHSSRSNKNSLDSQRTISEIYRHSRNEVARRRHERSPQGTRMEWQPVRVSERRKEGQQQQLSESEPERELASETEEERRCRIKGKAVDESSNDIGANPVPIRIASGILRIREPAANKITERQANLDKNGKQMTLLDSAQPPQKTPDRAVITTTRKSSSQVIGEEASITEKVVNELQLLTEDEINQLADQYASVDFEMDEDLLEEDDLLDDMMEEDTVIPETQGINSQAGGDQNKEGISQGVDGKEKEKSGRINPKAGQEMDKNKRSQKDKPPSKIMIKHRGVRSPDTKGIAASKKLANRGRASPKGKQVKQGRLHTRVSSSTLVPRIEVNEWKVGLINEVIDAEDIPRILSLRLRKTGRKDSYSWKHTNSGCYSVKSERTSTFPWLIWYLWKARNEKCFNNKDISPMDSLQLASHEAEAWRLA</sequence>
<comment type="caution">
    <text evidence="2">The sequence shown here is derived from an EMBL/GenBank/DDBJ whole genome shotgun (WGS) entry which is preliminary data.</text>
</comment>
<evidence type="ECO:0000313" key="2">
    <source>
        <dbReference type="EMBL" id="KAF3588913.1"/>
    </source>
</evidence>
<feature type="compositionally biased region" description="Basic and acidic residues" evidence="1">
    <location>
        <begin position="171"/>
        <end position="185"/>
    </location>
</feature>
<feature type="compositionally biased region" description="Basic and acidic residues" evidence="1">
    <location>
        <begin position="126"/>
        <end position="135"/>
    </location>
</feature>
<feature type="compositionally biased region" description="Basic and acidic residues" evidence="1">
    <location>
        <begin position="100"/>
        <end position="110"/>
    </location>
</feature>